<comment type="caution">
    <text evidence="2">The sequence shown here is derived from an EMBL/GenBank/DDBJ whole genome shotgun (WGS) entry which is preliminary data.</text>
</comment>
<dbReference type="EMBL" id="JAATJV010444100">
    <property type="protein sequence ID" value="MBZ3890910.1"/>
    <property type="molecule type" value="Genomic_DNA"/>
</dbReference>
<evidence type="ECO:0000313" key="2">
    <source>
        <dbReference type="EMBL" id="MBZ3890910.1"/>
    </source>
</evidence>
<dbReference type="Proteomes" id="UP001166674">
    <property type="component" value="Unassembled WGS sequence"/>
</dbReference>
<gene>
    <name evidence="2" type="ORF">SUZIE_210315</name>
</gene>
<protein>
    <submittedName>
        <fullName evidence="2">Transcription initiation factor TFIID subunit 9</fullName>
    </submittedName>
</protein>
<evidence type="ECO:0000313" key="3">
    <source>
        <dbReference type="Proteomes" id="UP001166674"/>
    </source>
</evidence>
<reference evidence="2" key="1">
    <citation type="submission" date="2020-03" db="EMBL/GenBank/DDBJ databases">
        <title>Studies in the Genomics of Life Span.</title>
        <authorList>
            <person name="Glass D."/>
        </authorList>
    </citation>
    <scope>NUCLEOTIDE SEQUENCE</scope>
    <source>
        <strain evidence="2">SUZIE</strain>
        <tissue evidence="2">Muscle</tissue>
    </source>
</reference>
<feature type="region of interest" description="Disordered" evidence="1">
    <location>
        <begin position="63"/>
        <end position="84"/>
    </location>
</feature>
<accession>A0AA41TBH5</accession>
<name>A0AA41TBH5_SCICA</name>
<proteinExistence type="predicted"/>
<keyword evidence="3" id="KW-1185">Reference proteome</keyword>
<organism evidence="2 3">
    <name type="scientific">Sciurus carolinensis</name>
    <name type="common">Eastern gray squirrel</name>
    <dbReference type="NCBI Taxonomy" id="30640"/>
    <lineage>
        <taxon>Eukaryota</taxon>
        <taxon>Metazoa</taxon>
        <taxon>Chordata</taxon>
        <taxon>Craniata</taxon>
        <taxon>Vertebrata</taxon>
        <taxon>Euteleostomi</taxon>
        <taxon>Mammalia</taxon>
        <taxon>Eutheria</taxon>
        <taxon>Euarchontoglires</taxon>
        <taxon>Glires</taxon>
        <taxon>Rodentia</taxon>
        <taxon>Sciuromorpha</taxon>
        <taxon>Sciuridae</taxon>
        <taxon>Sciurinae</taxon>
        <taxon>Sciurini</taxon>
        <taxon>Sciurus</taxon>
    </lineage>
</organism>
<evidence type="ECO:0000256" key="1">
    <source>
        <dbReference type="SAM" id="MobiDB-lite"/>
    </source>
</evidence>
<dbReference type="AlphaFoldDB" id="A0AA41TBH5"/>
<sequence length="84" mass="9178">MSVSTEVGAPVSQGKDLQYRGLFQFPAVKAPIPATSAAQNDLINPLIELKNILITNNMVSSQNTANELSNASKRKREDDDYDNL</sequence>